<feature type="transmembrane region" description="Helical" evidence="5">
    <location>
        <begin position="276"/>
        <end position="298"/>
    </location>
</feature>
<dbReference type="GO" id="GO:0055085">
    <property type="term" value="P:transmembrane transport"/>
    <property type="evidence" value="ECO:0007669"/>
    <property type="project" value="InterPro"/>
</dbReference>
<feature type="compositionally biased region" description="Low complexity" evidence="6">
    <location>
        <begin position="1"/>
        <end position="17"/>
    </location>
</feature>
<keyword evidence="9" id="KW-1185">Reference proteome</keyword>
<feature type="transmembrane region" description="Helical" evidence="5">
    <location>
        <begin position="94"/>
        <end position="113"/>
    </location>
</feature>
<proteinExistence type="inferred from homology"/>
<dbReference type="Proteomes" id="UP001149140">
    <property type="component" value="Unassembled WGS sequence"/>
</dbReference>
<evidence type="ECO:0000256" key="4">
    <source>
        <dbReference type="ARBA" id="ARBA00023136"/>
    </source>
</evidence>
<evidence type="ECO:0000256" key="3">
    <source>
        <dbReference type="ARBA" id="ARBA00022989"/>
    </source>
</evidence>
<keyword evidence="2 5" id="KW-0812">Transmembrane</keyword>
<evidence type="ECO:0000256" key="2">
    <source>
        <dbReference type="ARBA" id="ARBA00022692"/>
    </source>
</evidence>
<comment type="similarity">
    <text evidence="5">Belongs to the binding-protein-dependent transport system permease family.</text>
</comment>
<dbReference type="CDD" id="cd06261">
    <property type="entry name" value="TM_PBP2"/>
    <property type="match status" value="1"/>
</dbReference>
<dbReference type="InterPro" id="IPR000515">
    <property type="entry name" value="MetI-like"/>
</dbReference>
<reference evidence="8" key="1">
    <citation type="submission" date="2022-10" db="EMBL/GenBank/DDBJ databases">
        <title>The WGS of Solirubrobacter ginsenosidimutans DSM 21036.</title>
        <authorList>
            <person name="Jiang Z."/>
        </authorList>
    </citation>
    <scope>NUCLEOTIDE SEQUENCE</scope>
    <source>
        <strain evidence="8">DSM 21036</strain>
    </source>
</reference>
<accession>A0A9X3N220</accession>
<evidence type="ECO:0000256" key="5">
    <source>
        <dbReference type="RuleBase" id="RU363032"/>
    </source>
</evidence>
<evidence type="ECO:0000259" key="7">
    <source>
        <dbReference type="PROSITE" id="PS50928"/>
    </source>
</evidence>
<evidence type="ECO:0000256" key="1">
    <source>
        <dbReference type="ARBA" id="ARBA00004141"/>
    </source>
</evidence>
<organism evidence="8 9">
    <name type="scientific">Solirubrobacter ginsenosidimutans</name>
    <dbReference type="NCBI Taxonomy" id="490573"/>
    <lineage>
        <taxon>Bacteria</taxon>
        <taxon>Bacillati</taxon>
        <taxon>Actinomycetota</taxon>
        <taxon>Thermoleophilia</taxon>
        <taxon>Solirubrobacterales</taxon>
        <taxon>Solirubrobacteraceae</taxon>
        <taxon>Solirubrobacter</taxon>
    </lineage>
</organism>
<dbReference type="PROSITE" id="PS50928">
    <property type="entry name" value="ABC_TM1"/>
    <property type="match status" value="1"/>
</dbReference>
<comment type="subcellular location">
    <subcellularLocation>
        <location evidence="5">Cell membrane</location>
        <topology evidence="5">Multi-pass membrane protein</topology>
    </subcellularLocation>
    <subcellularLocation>
        <location evidence="1">Membrane</location>
        <topology evidence="1">Multi-pass membrane protein</topology>
    </subcellularLocation>
</comment>
<dbReference type="EMBL" id="JAPDOD010000044">
    <property type="protein sequence ID" value="MDA0165262.1"/>
    <property type="molecule type" value="Genomic_DNA"/>
</dbReference>
<dbReference type="AlphaFoldDB" id="A0A9X3N220"/>
<keyword evidence="4 5" id="KW-0472">Membrane</keyword>
<name>A0A9X3N220_9ACTN</name>
<dbReference type="PANTHER" id="PTHR43759">
    <property type="entry name" value="TREHALOSE TRANSPORT SYSTEM PERMEASE PROTEIN SUGA"/>
    <property type="match status" value="1"/>
</dbReference>
<dbReference type="InterPro" id="IPR035906">
    <property type="entry name" value="MetI-like_sf"/>
</dbReference>
<dbReference type="PANTHER" id="PTHR43759:SF1">
    <property type="entry name" value="GLUCOSE IMPORT SYSTEM PERMEASE PROTEIN GLCT"/>
    <property type="match status" value="1"/>
</dbReference>
<feature type="region of interest" description="Disordered" evidence="6">
    <location>
        <begin position="1"/>
        <end position="20"/>
    </location>
</feature>
<gene>
    <name evidence="8" type="ORF">OM076_33650</name>
</gene>
<dbReference type="RefSeq" id="WP_270044519.1">
    <property type="nucleotide sequence ID" value="NZ_JAPDOD010000044.1"/>
</dbReference>
<keyword evidence="5" id="KW-0813">Transport</keyword>
<keyword evidence="3 5" id="KW-1133">Transmembrane helix</keyword>
<evidence type="ECO:0000313" key="8">
    <source>
        <dbReference type="EMBL" id="MDA0165262.1"/>
    </source>
</evidence>
<dbReference type="Gene3D" id="1.10.3720.10">
    <property type="entry name" value="MetI-like"/>
    <property type="match status" value="1"/>
</dbReference>
<dbReference type="InterPro" id="IPR052730">
    <property type="entry name" value="Sugar_ABC_transporter"/>
</dbReference>
<feature type="transmembrane region" description="Helical" evidence="5">
    <location>
        <begin position="125"/>
        <end position="145"/>
    </location>
</feature>
<evidence type="ECO:0000256" key="6">
    <source>
        <dbReference type="SAM" id="MobiDB-lite"/>
    </source>
</evidence>
<feature type="transmembrane region" description="Helical" evidence="5">
    <location>
        <begin position="31"/>
        <end position="56"/>
    </location>
</feature>
<feature type="domain" description="ABC transmembrane type-1" evidence="7">
    <location>
        <begin position="91"/>
        <end position="297"/>
    </location>
</feature>
<evidence type="ECO:0000313" key="9">
    <source>
        <dbReference type="Proteomes" id="UP001149140"/>
    </source>
</evidence>
<comment type="caution">
    <text evidence="8">The sequence shown here is derived from an EMBL/GenBank/DDBJ whole genome shotgun (WGS) entry which is preliminary data.</text>
</comment>
<dbReference type="GO" id="GO:0005886">
    <property type="term" value="C:plasma membrane"/>
    <property type="evidence" value="ECO:0007669"/>
    <property type="project" value="UniProtKB-SubCell"/>
</dbReference>
<protein>
    <submittedName>
        <fullName evidence="8">Sugar ABC transporter permease</fullName>
    </submittedName>
</protein>
<dbReference type="SUPFAM" id="SSF161098">
    <property type="entry name" value="MetI-like"/>
    <property type="match status" value="1"/>
</dbReference>
<dbReference type="Pfam" id="PF00528">
    <property type="entry name" value="BPD_transp_1"/>
    <property type="match status" value="1"/>
</dbReference>
<sequence>MAVAATRAGETAAPPAAHTGLTDRARAERKLAWMLCAPAVIVMLLVAGFPIIYAFYLSLRRADLRFPNAGEFVGFSNYSAVLQSSTWWTDVGNTLFITVISVTLELVLGMLIAQAMYRAIFARTAIRASVLVPYGAVTVVAAFAWRLAFDPATGFAVALFNLDPPPLTTRGGSFFVIIFAEVWKTTPFIALLLLGGLALVPDDLYKAAKMDGASSWQRFVKITLPLIRPALMVAVLFRTLDAFRIYDAVFIITRGANDTETVSVLGYNQLVNRLNLGLGSAVAILIFVCVMLIAFIFFRFLGASPERR</sequence>
<feature type="transmembrane region" description="Helical" evidence="5">
    <location>
        <begin position="174"/>
        <end position="199"/>
    </location>
</feature>